<dbReference type="EMBL" id="KN776315">
    <property type="protein sequence ID" value="KIH44675.1"/>
    <property type="molecule type" value="Genomic_DNA"/>
</dbReference>
<keyword evidence="2" id="KW-1185">Reference proteome</keyword>
<proteinExistence type="predicted"/>
<dbReference type="Proteomes" id="UP000054047">
    <property type="component" value="Unassembled WGS sequence"/>
</dbReference>
<evidence type="ECO:0000313" key="2">
    <source>
        <dbReference type="Proteomes" id="UP000054047"/>
    </source>
</evidence>
<dbReference type="OrthoDB" id="5875916at2759"/>
<dbReference type="AlphaFoldDB" id="A0A0C2F843"/>
<protein>
    <submittedName>
        <fullName evidence="1">Uncharacterized protein</fullName>
    </submittedName>
</protein>
<organism evidence="1 2">
    <name type="scientific">Ancylostoma duodenale</name>
    <dbReference type="NCBI Taxonomy" id="51022"/>
    <lineage>
        <taxon>Eukaryota</taxon>
        <taxon>Metazoa</taxon>
        <taxon>Ecdysozoa</taxon>
        <taxon>Nematoda</taxon>
        <taxon>Chromadorea</taxon>
        <taxon>Rhabditida</taxon>
        <taxon>Rhabditina</taxon>
        <taxon>Rhabditomorpha</taxon>
        <taxon>Strongyloidea</taxon>
        <taxon>Ancylostomatidae</taxon>
        <taxon>Ancylostomatinae</taxon>
        <taxon>Ancylostoma</taxon>
    </lineage>
</organism>
<evidence type="ECO:0000313" key="1">
    <source>
        <dbReference type="EMBL" id="KIH44675.1"/>
    </source>
</evidence>
<gene>
    <name evidence="1" type="ORF">ANCDUO_25299</name>
</gene>
<reference evidence="1 2" key="1">
    <citation type="submission" date="2013-12" db="EMBL/GenBank/DDBJ databases">
        <title>Draft genome of the parsitic nematode Ancylostoma duodenale.</title>
        <authorList>
            <person name="Mitreva M."/>
        </authorList>
    </citation>
    <scope>NUCLEOTIDE SEQUENCE [LARGE SCALE GENOMIC DNA]</scope>
    <source>
        <strain evidence="1 2">Zhejiang</strain>
    </source>
</reference>
<accession>A0A0C2F843</accession>
<sequence length="64" mass="7500">MWYEQPDILQNPHMRHWCDQGEIFISTMNELSWEEHEMVSEVTDGILLTVGPSAVKTSLKIMEH</sequence>
<name>A0A0C2F843_9BILA</name>